<organism evidence="2 3">
    <name type="scientific">Paspalum notatum var. saurae</name>
    <dbReference type="NCBI Taxonomy" id="547442"/>
    <lineage>
        <taxon>Eukaryota</taxon>
        <taxon>Viridiplantae</taxon>
        <taxon>Streptophyta</taxon>
        <taxon>Embryophyta</taxon>
        <taxon>Tracheophyta</taxon>
        <taxon>Spermatophyta</taxon>
        <taxon>Magnoliopsida</taxon>
        <taxon>Liliopsida</taxon>
        <taxon>Poales</taxon>
        <taxon>Poaceae</taxon>
        <taxon>PACMAD clade</taxon>
        <taxon>Panicoideae</taxon>
        <taxon>Andropogonodae</taxon>
        <taxon>Paspaleae</taxon>
        <taxon>Paspalinae</taxon>
        <taxon>Paspalum</taxon>
    </lineage>
</organism>
<name>A0AAQ3V0R6_PASNO</name>
<sequence>MTTGPTRQLRITLHTARGPRPREGEALLSSSSSSPASALVERAQWAASSDLTSHTHTYTTPDHPSPPLLSSSSHTHRPSHSNPEPRRSTASPIRSLPPPPDRIPQVRVWGLPAS</sequence>
<evidence type="ECO:0000313" key="2">
    <source>
        <dbReference type="EMBL" id="WVZ99767.1"/>
    </source>
</evidence>
<proteinExistence type="predicted"/>
<reference evidence="2 3" key="1">
    <citation type="submission" date="2024-02" db="EMBL/GenBank/DDBJ databases">
        <title>High-quality chromosome-scale genome assembly of Pensacola bahiagrass (Paspalum notatum Flugge var. saurae).</title>
        <authorList>
            <person name="Vega J.M."/>
            <person name="Podio M."/>
            <person name="Orjuela J."/>
            <person name="Siena L.A."/>
            <person name="Pessino S.C."/>
            <person name="Combes M.C."/>
            <person name="Mariac C."/>
            <person name="Albertini E."/>
            <person name="Pupilli F."/>
            <person name="Ortiz J.P.A."/>
            <person name="Leblanc O."/>
        </authorList>
    </citation>
    <scope>NUCLEOTIDE SEQUENCE [LARGE SCALE GENOMIC DNA]</scope>
    <source>
        <strain evidence="2">R1</strain>
        <tissue evidence="2">Leaf</tissue>
    </source>
</reference>
<feature type="region of interest" description="Disordered" evidence="1">
    <location>
        <begin position="1"/>
        <end position="114"/>
    </location>
</feature>
<keyword evidence="3" id="KW-1185">Reference proteome</keyword>
<protein>
    <submittedName>
        <fullName evidence="2">Uncharacterized protein</fullName>
    </submittedName>
</protein>
<evidence type="ECO:0000313" key="3">
    <source>
        <dbReference type="Proteomes" id="UP001341281"/>
    </source>
</evidence>
<evidence type="ECO:0000256" key="1">
    <source>
        <dbReference type="SAM" id="MobiDB-lite"/>
    </source>
</evidence>
<feature type="compositionally biased region" description="Polar residues" evidence="1">
    <location>
        <begin position="46"/>
        <end position="62"/>
    </location>
</feature>
<dbReference type="Proteomes" id="UP001341281">
    <property type="component" value="Chromosome 10"/>
</dbReference>
<dbReference type="AlphaFoldDB" id="A0AAQ3V0R6"/>
<gene>
    <name evidence="2" type="ORF">U9M48_045021</name>
</gene>
<dbReference type="EMBL" id="CP144754">
    <property type="protein sequence ID" value="WVZ99767.1"/>
    <property type="molecule type" value="Genomic_DNA"/>
</dbReference>
<accession>A0AAQ3V0R6</accession>
<feature type="compositionally biased region" description="Low complexity" evidence="1">
    <location>
        <begin position="26"/>
        <end position="39"/>
    </location>
</feature>